<organism evidence="1 2">
    <name type="scientific">Capnocytophaga haemolytica</name>
    <dbReference type="NCBI Taxonomy" id="45243"/>
    <lineage>
        <taxon>Bacteria</taxon>
        <taxon>Pseudomonadati</taxon>
        <taxon>Bacteroidota</taxon>
        <taxon>Flavobacteriia</taxon>
        <taxon>Flavobacteriales</taxon>
        <taxon>Flavobacteriaceae</taxon>
        <taxon>Capnocytophaga</taxon>
    </lineage>
</organism>
<dbReference type="Proteomes" id="UP000215539">
    <property type="component" value="Chromosome 1"/>
</dbReference>
<accession>A0AAX2GZ54</accession>
<evidence type="ECO:0000313" key="1">
    <source>
        <dbReference type="EMBL" id="SNV13021.1"/>
    </source>
</evidence>
<name>A0AAX2GZ54_9FLAO</name>
<gene>
    <name evidence="1" type="ORF">SAMEA44541418_01658</name>
</gene>
<reference evidence="1 2" key="1">
    <citation type="submission" date="2017-06" db="EMBL/GenBank/DDBJ databases">
        <authorList>
            <consortium name="Pathogen Informatics"/>
        </authorList>
    </citation>
    <scope>NUCLEOTIDE SEQUENCE [LARGE SCALE GENOMIC DNA]</scope>
    <source>
        <strain evidence="1 2">NCTC12947</strain>
    </source>
</reference>
<dbReference type="AlphaFoldDB" id="A0AAX2GZ54"/>
<sequence length="137" mass="15984">MKTICDTNVVSQYLERKYPIISYIVDYEIGVENICLTSIISIELNRWLSSYQGIIKEDRISYKRFIRSREVFHINEAISRLGLSISNKWVGLEPTDILIGVTAIYYELPFYTCNVKHFRPMVEFGLDLRPLVLTTNP</sequence>
<protein>
    <recommendedName>
        <fullName evidence="3">PIN domain-containing protein</fullName>
    </recommendedName>
</protein>
<dbReference type="RefSeq" id="WP_074860847.1">
    <property type="nucleotide sequence ID" value="NZ_CP014227.1"/>
</dbReference>
<evidence type="ECO:0000313" key="2">
    <source>
        <dbReference type="Proteomes" id="UP000215539"/>
    </source>
</evidence>
<dbReference type="EMBL" id="LT906449">
    <property type="protein sequence ID" value="SNV13021.1"/>
    <property type="molecule type" value="Genomic_DNA"/>
</dbReference>
<proteinExistence type="predicted"/>
<dbReference type="SUPFAM" id="SSF88723">
    <property type="entry name" value="PIN domain-like"/>
    <property type="match status" value="1"/>
</dbReference>
<evidence type="ECO:0008006" key="3">
    <source>
        <dbReference type="Google" id="ProtNLM"/>
    </source>
</evidence>
<dbReference type="Gene3D" id="3.40.50.1010">
    <property type="entry name" value="5'-nuclease"/>
    <property type="match status" value="1"/>
</dbReference>
<dbReference type="InterPro" id="IPR029060">
    <property type="entry name" value="PIN-like_dom_sf"/>
</dbReference>